<dbReference type="InterPro" id="IPR051681">
    <property type="entry name" value="Ser/Thr_Kinases-Pseudokinases"/>
</dbReference>
<dbReference type="Gene3D" id="1.10.510.10">
    <property type="entry name" value="Transferase(Phosphotransferase) domain 1"/>
    <property type="match status" value="1"/>
</dbReference>
<dbReference type="SMART" id="SM00220">
    <property type="entry name" value="S_TKc"/>
    <property type="match status" value="1"/>
</dbReference>
<dbReference type="GO" id="GO:0004674">
    <property type="term" value="F:protein serine/threonine kinase activity"/>
    <property type="evidence" value="ECO:0007669"/>
    <property type="project" value="TreeGrafter"/>
</dbReference>
<gene>
    <name evidence="4" type="ORF">HDU87_004887</name>
</gene>
<keyword evidence="5" id="KW-1185">Reference proteome</keyword>
<dbReference type="InterPro" id="IPR011009">
    <property type="entry name" value="Kinase-like_dom_sf"/>
</dbReference>
<evidence type="ECO:0000256" key="1">
    <source>
        <dbReference type="SAM" id="MobiDB-lite"/>
    </source>
</evidence>
<dbReference type="CDD" id="cd21037">
    <property type="entry name" value="MLKL_NTD"/>
    <property type="match status" value="1"/>
</dbReference>
<organism evidence="4 5">
    <name type="scientific">Geranomyces variabilis</name>
    <dbReference type="NCBI Taxonomy" id="109894"/>
    <lineage>
        <taxon>Eukaryota</taxon>
        <taxon>Fungi</taxon>
        <taxon>Fungi incertae sedis</taxon>
        <taxon>Chytridiomycota</taxon>
        <taxon>Chytridiomycota incertae sedis</taxon>
        <taxon>Chytridiomycetes</taxon>
        <taxon>Spizellomycetales</taxon>
        <taxon>Powellomycetaceae</taxon>
        <taxon>Geranomyces</taxon>
    </lineage>
</organism>
<accession>A0AAD5THK5</accession>
<comment type="caution">
    <text evidence="4">The sequence shown here is derived from an EMBL/GenBank/DDBJ whole genome shotgun (WGS) entry which is preliminary data.</text>
</comment>
<dbReference type="GO" id="GO:0005524">
    <property type="term" value="F:ATP binding"/>
    <property type="evidence" value="ECO:0007669"/>
    <property type="project" value="InterPro"/>
</dbReference>
<dbReference type="PANTHER" id="PTHR44329">
    <property type="entry name" value="SERINE/THREONINE-PROTEIN KINASE TNNI3K-RELATED"/>
    <property type="match status" value="1"/>
</dbReference>
<name>A0AAD5THK5_9FUNG</name>
<evidence type="ECO:0000313" key="5">
    <source>
        <dbReference type="Proteomes" id="UP001212152"/>
    </source>
</evidence>
<reference evidence="4" key="1">
    <citation type="submission" date="2020-05" db="EMBL/GenBank/DDBJ databases">
        <title>Phylogenomic resolution of chytrid fungi.</title>
        <authorList>
            <person name="Stajich J.E."/>
            <person name="Amses K."/>
            <person name="Simmons R."/>
            <person name="Seto K."/>
            <person name="Myers J."/>
            <person name="Bonds A."/>
            <person name="Quandt C.A."/>
            <person name="Barry K."/>
            <person name="Liu P."/>
            <person name="Grigoriev I."/>
            <person name="Longcore J.E."/>
            <person name="James T.Y."/>
        </authorList>
    </citation>
    <scope>NUCLEOTIDE SEQUENCE</scope>
    <source>
        <strain evidence="4">JEL0379</strain>
    </source>
</reference>
<keyword evidence="2" id="KW-0812">Transmembrane</keyword>
<keyword evidence="2" id="KW-0472">Membrane</keyword>
<dbReference type="Pfam" id="PF07714">
    <property type="entry name" value="PK_Tyr_Ser-Thr"/>
    <property type="match status" value="1"/>
</dbReference>
<dbReference type="InterPro" id="IPR008271">
    <property type="entry name" value="Ser/Thr_kinase_AS"/>
</dbReference>
<keyword evidence="2" id="KW-1133">Transmembrane helix</keyword>
<dbReference type="InterPro" id="IPR001245">
    <property type="entry name" value="Ser-Thr/Tyr_kinase_cat_dom"/>
</dbReference>
<feature type="compositionally biased region" description="Low complexity" evidence="1">
    <location>
        <begin position="767"/>
        <end position="785"/>
    </location>
</feature>
<evidence type="ECO:0000256" key="2">
    <source>
        <dbReference type="SAM" id="Phobius"/>
    </source>
</evidence>
<dbReference type="Proteomes" id="UP001212152">
    <property type="component" value="Unassembled WGS sequence"/>
</dbReference>
<feature type="transmembrane region" description="Helical" evidence="2">
    <location>
        <begin position="1042"/>
        <end position="1060"/>
    </location>
</feature>
<feature type="compositionally biased region" description="Low complexity" evidence="1">
    <location>
        <begin position="657"/>
        <end position="702"/>
    </location>
</feature>
<dbReference type="SUPFAM" id="SSF56112">
    <property type="entry name" value="Protein kinase-like (PK-like)"/>
    <property type="match status" value="1"/>
</dbReference>
<feature type="compositionally biased region" description="Low complexity" evidence="1">
    <location>
        <begin position="816"/>
        <end position="828"/>
    </location>
</feature>
<feature type="region of interest" description="Disordered" evidence="1">
    <location>
        <begin position="483"/>
        <end position="555"/>
    </location>
</feature>
<dbReference type="PRINTS" id="PR00109">
    <property type="entry name" value="TYRKINASE"/>
</dbReference>
<feature type="region of interest" description="Disordered" evidence="1">
    <location>
        <begin position="435"/>
        <end position="471"/>
    </location>
</feature>
<protein>
    <recommendedName>
        <fullName evidence="3">Protein kinase domain-containing protein</fullName>
    </recommendedName>
</protein>
<dbReference type="PROSITE" id="PS00108">
    <property type="entry name" value="PROTEIN_KINASE_ST"/>
    <property type="match status" value="1"/>
</dbReference>
<dbReference type="PANTHER" id="PTHR44329:SF214">
    <property type="entry name" value="PROTEIN KINASE DOMAIN-CONTAINING PROTEIN"/>
    <property type="match status" value="1"/>
</dbReference>
<dbReference type="AlphaFoldDB" id="A0AAD5THK5"/>
<dbReference type="PROSITE" id="PS50011">
    <property type="entry name" value="PROTEIN_KINASE_DOM"/>
    <property type="match status" value="1"/>
</dbReference>
<feature type="region of interest" description="Disordered" evidence="1">
    <location>
        <begin position="582"/>
        <end position="1027"/>
    </location>
</feature>
<dbReference type="InterPro" id="IPR059179">
    <property type="entry name" value="MLKL-like_MCAfunc"/>
</dbReference>
<dbReference type="EMBL" id="JADGJQ010000038">
    <property type="protein sequence ID" value="KAJ3176748.1"/>
    <property type="molecule type" value="Genomic_DNA"/>
</dbReference>
<sequence>MGERCNGKLEPGAHLQAVAFANVIEKILQFFNRLNTKSFLHRFVTLHVLDEELDDLSAQLDYLVADLSLSLDMDSRGLREQDAADRKADNEALERQLASLAADQQRILLTLGVGNNFVEALEAIKKTMASEVEDSVKGKFAKAAYGALVRASGGADVDVKEWTITSYEVEVGDVFARGGFGEVCMGTWRGLTTVAVKRLPGGFETKKQKKAFVQEVEVWYKLRHPNVMLLLGACPSAVQPFMIMPFMENGTLLSYAEKNPQQILKLLNESAQGLHYLHTSNIVHGDLKAINILVDGAGIPKLADFGFSVLKAGNASIGTMRAGENMGGTIRWSAPECLEGMHPNFQSDVYAFGMVMWEVFSGGEIPFYRIQSELLVIKHVLAGGRPDRPTGEVAGLCTDNIWELILSCWTVERAHRPAMPTVAGMLARAMGRTSRPSSFAGISPVSPVKTPSQLNMPSIGETAPPYTSQLPPSIVLENTLVEEPGSAGDEKRPRTPSIDVKGSAASIPSVAEEKRALGEALQTPRSQSRDGRDQGLASDTLPTGQQDAKGAGNELHRSASLNVPAQNMRIPHSASYNEVKNVNEPRRDEQPEGQQHLAAPRTRKRSATETKQWAGDPRPGFVHSASFNDGQRTAQGPNPQFAVPGQYQGPAQHQYSHQQPFQMQHLHQQPPQQLPQQQRAYQQPPHGQHPQQFMQPQRQMPPSSDPRVAMNMPPGSGPNLSGEPRPMMPQNSGQEQPPPYARPQGAQLGDPRHEGGGRNMPSALSPQQLQQQQFQGWNSPGNSQPGGPPVRMPTPGGGAEGARRPSTQPGGLGIAPPQLVQQQPGPQVRMPTPGPVGPGSAPGGNQRPAGPGGPTDGPPQPQQQIHPQQQQGHNRQPSAANADPRTADTLGAPPQGNIRVEQPVAQQQVGIRPPGPTKSKSSMSITPTTAHAGVPPSATFPTKAGAWSVSPTATGVPSGVTKAGAPDTGAGNDRPKANSGGRKQGVPTKIADSARLEEGEEPDEESQMMTPPLDPKQDQAVAAASKQKKRSATTRRCCCCCLLIVLIIVILLVVGLIGKLENRGFLWNGK</sequence>
<feature type="compositionally biased region" description="Low complexity" evidence="1">
    <location>
        <begin position="862"/>
        <end position="871"/>
    </location>
</feature>
<feature type="compositionally biased region" description="Polar residues" evidence="1">
    <location>
        <begin position="918"/>
        <end position="929"/>
    </location>
</feature>
<feature type="compositionally biased region" description="Polar residues" evidence="1">
    <location>
        <begin position="625"/>
        <end position="638"/>
    </location>
</feature>
<proteinExistence type="predicted"/>
<evidence type="ECO:0000259" key="3">
    <source>
        <dbReference type="PROSITE" id="PS50011"/>
    </source>
</evidence>
<evidence type="ECO:0000313" key="4">
    <source>
        <dbReference type="EMBL" id="KAJ3176748.1"/>
    </source>
</evidence>
<dbReference type="InterPro" id="IPR000719">
    <property type="entry name" value="Prot_kinase_dom"/>
</dbReference>
<feature type="domain" description="Protein kinase" evidence="3">
    <location>
        <begin position="169"/>
        <end position="430"/>
    </location>
</feature>